<feature type="domain" description="Thioester reductase (TE)" evidence="12">
    <location>
        <begin position="15"/>
        <end position="286"/>
    </location>
</feature>
<keyword evidence="6" id="KW-1133">Transmembrane helix</keyword>
<dbReference type="EC" id="1.2.1.84" evidence="10"/>
<dbReference type="GO" id="GO:0102965">
    <property type="term" value="F:alcohol-forming long-chain fatty acyl-CoA reductase activity"/>
    <property type="evidence" value="ECO:0007669"/>
    <property type="project" value="UniProtKB-EC"/>
</dbReference>
<keyword evidence="5 10" id="KW-0521">NADP</keyword>
<dbReference type="InterPro" id="IPR026055">
    <property type="entry name" value="FAR"/>
</dbReference>
<sequence>MASIKEFYAGRSIFITGATGFIGKVLIEKLLRSCPKIDKIYILIRSKRGEIPEERINAITEIPLFEKLKKEYPDAIKNKLKLINGDVTELQLGISTSDANLLIENVSVIFHGAASVRFDDPLKYAILLNTRGTRELLNLALKMKKLDVLLHISTTYCNANHPVVEEQLYPPHADWKRSIEVVENIDEHYLEVLTAKYIDVLPNTYTFSKSLAEHCVYDLCTGKIPAVIVRPSIVLSTHSDPIPGWIDNYNGPVGLFVASGKGILRSCCSNPDLKVDYMAVDSCVRALIMASWAKCTSKDPEEKLDVSFYNSSNNGLYHITMKEFIEIGKEAVWEAPFSNILWFPGGGVTAYKFWHYLNKKPLLVKIQRRIYIAHIALDHFMSNYWTFPNDKCLALEKKLLPEEVAEFGYDRHNIKVPGYFFNCFKYGRRYLLKEDDSTLERAKINLYRMYVLDRVVRVAIAGLALWYFTFKIDLLGYLESKLVAFYKAILI</sequence>
<evidence type="ECO:0000256" key="8">
    <source>
        <dbReference type="ARBA" id="ARBA00023136"/>
    </source>
</evidence>
<keyword evidence="3 10" id="KW-0444">Lipid biosynthesis</keyword>
<evidence type="ECO:0000313" key="14">
    <source>
        <dbReference type="Proteomes" id="UP001329430"/>
    </source>
</evidence>
<dbReference type="InterPro" id="IPR036291">
    <property type="entry name" value="NAD(P)-bd_dom_sf"/>
</dbReference>
<evidence type="ECO:0000256" key="10">
    <source>
        <dbReference type="RuleBase" id="RU363097"/>
    </source>
</evidence>
<dbReference type="PANTHER" id="PTHR11011">
    <property type="entry name" value="MALE STERILITY PROTEIN 2-RELATED"/>
    <property type="match status" value="1"/>
</dbReference>
<dbReference type="FunFam" id="3.40.50.720:FF:000143">
    <property type="entry name" value="Fatty acyl-CoA reductase"/>
    <property type="match status" value="1"/>
</dbReference>
<keyword evidence="7 10" id="KW-0443">Lipid metabolism</keyword>
<dbReference type="Proteomes" id="UP001329430">
    <property type="component" value="Chromosome 10"/>
</dbReference>
<keyword evidence="14" id="KW-1185">Reference proteome</keyword>
<evidence type="ECO:0000256" key="6">
    <source>
        <dbReference type="ARBA" id="ARBA00022989"/>
    </source>
</evidence>
<accession>A0AAN7UZA8</accession>
<dbReference type="EMBL" id="JAVRBK010000010">
    <property type="protein sequence ID" value="KAK5638607.1"/>
    <property type="molecule type" value="Genomic_DNA"/>
</dbReference>
<evidence type="ECO:0000256" key="9">
    <source>
        <dbReference type="ARBA" id="ARBA00052530"/>
    </source>
</evidence>
<dbReference type="Gene3D" id="3.40.50.720">
    <property type="entry name" value="NAD(P)-binding Rossmann-like Domain"/>
    <property type="match status" value="1"/>
</dbReference>
<keyword evidence="10" id="KW-0560">Oxidoreductase</keyword>
<dbReference type="InterPro" id="IPR033640">
    <property type="entry name" value="FAR_C"/>
</dbReference>
<dbReference type="InterPro" id="IPR013120">
    <property type="entry name" value="FAR_NAD-bd"/>
</dbReference>
<evidence type="ECO:0000259" key="11">
    <source>
        <dbReference type="Pfam" id="PF03015"/>
    </source>
</evidence>
<feature type="domain" description="Fatty acyl-CoA reductase C-terminal" evidence="11">
    <location>
        <begin position="357"/>
        <end position="434"/>
    </location>
</feature>
<evidence type="ECO:0000256" key="1">
    <source>
        <dbReference type="ARBA" id="ARBA00004141"/>
    </source>
</evidence>
<comment type="function">
    <text evidence="10">Catalyzes the reduction of fatty acyl-CoA to fatty alcohols.</text>
</comment>
<dbReference type="Pfam" id="PF07993">
    <property type="entry name" value="NAD_binding_4"/>
    <property type="match status" value="1"/>
</dbReference>
<keyword evidence="8" id="KW-0472">Membrane</keyword>
<comment type="caution">
    <text evidence="13">The sequence shown here is derived from an EMBL/GenBank/DDBJ whole genome shotgun (WGS) entry which is preliminary data.</text>
</comment>
<dbReference type="Pfam" id="PF03015">
    <property type="entry name" value="Sterile"/>
    <property type="match status" value="1"/>
</dbReference>
<reference evidence="13 14" key="1">
    <citation type="journal article" date="2024" name="Insects">
        <title>An Improved Chromosome-Level Genome Assembly of the Firefly Pyrocoelia pectoralis.</title>
        <authorList>
            <person name="Fu X."/>
            <person name="Meyer-Rochow V.B."/>
            <person name="Ballantyne L."/>
            <person name="Zhu X."/>
        </authorList>
    </citation>
    <scope>NUCLEOTIDE SEQUENCE [LARGE SCALE GENOMIC DNA]</scope>
    <source>
        <strain evidence="13">XCY_ONT2</strain>
    </source>
</reference>
<evidence type="ECO:0000256" key="3">
    <source>
        <dbReference type="ARBA" id="ARBA00022516"/>
    </source>
</evidence>
<dbReference type="CDD" id="cd09071">
    <property type="entry name" value="FAR_C"/>
    <property type="match status" value="1"/>
</dbReference>
<evidence type="ECO:0000256" key="2">
    <source>
        <dbReference type="ARBA" id="ARBA00005928"/>
    </source>
</evidence>
<comment type="similarity">
    <text evidence="2 10">Belongs to the fatty acyl-CoA reductase family.</text>
</comment>
<dbReference type="PANTHER" id="PTHR11011:SF24">
    <property type="entry name" value="FATTY ACYL-COA REDUCTASE"/>
    <property type="match status" value="1"/>
</dbReference>
<proteinExistence type="inferred from homology"/>
<comment type="subcellular location">
    <subcellularLocation>
        <location evidence="1">Membrane</location>
        <topology evidence="1">Multi-pass membrane protein</topology>
    </subcellularLocation>
</comment>
<gene>
    <name evidence="13" type="ORF">RI129_012902</name>
</gene>
<dbReference type="GO" id="GO:0035336">
    <property type="term" value="P:long-chain fatty-acyl-CoA metabolic process"/>
    <property type="evidence" value="ECO:0007669"/>
    <property type="project" value="TreeGrafter"/>
</dbReference>
<evidence type="ECO:0000256" key="4">
    <source>
        <dbReference type="ARBA" id="ARBA00022692"/>
    </source>
</evidence>
<dbReference type="CDD" id="cd05236">
    <property type="entry name" value="FAR-N_SDR_e"/>
    <property type="match status" value="1"/>
</dbReference>
<dbReference type="GO" id="GO:0005777">
    <property type="term" value="C:peroxisome"/>
    <property type="evidence" value="ECO:0007669"/>
    <property type="project" value="TreeGrafter"/>
</dbReference>
<keyword evidence="4" id="KW-0812">Transmembrane</keyword>
<evidence type="ECO:0000313" key="13">
    <source>
        <dbReference type="EMBL" id="KAK5638607.1"/>
    </source>
</evidence>
<comment type="catalytic activity">
    <reaction evidence="9 10">
        <text>a long-chain fatty acyl-CoA + 2 NADPH + 2 H(+) = a long-chain primary fatty alcohol + 2 NADP(+) + CoA</text>
        <dbReference type="Rhea" id="RHEA:52716"/>
        <dbReference type="ChEBI" id="CHEBI:15378"/>
        <dbReference type="ChEBI" id="CHEBI:57287"/>
        <dbReference type="ChEBI" id="CHEBI:57783"/>
        <dbReference type="ChEBI" id="CHEBI:58349"/>
        <dbReference type="ChEBI" id="CHEBI:77396"/>
        <dbReference type="ChEBI" id="CHEBI:83139"/>
        <dbReference type="EC" id="1.2.1.84"/>
    </reaction>
</comment>
<name>A0AAN7UZA8_9COLE</name>
<dbReference type="SUPFAM" id="SSF51735">
    <property type="entry name" value="NAD(P)-binding Rossmann-fold domains"/>
    <property type="match status" value="1"/>
</dbReference>
<evidence type="ECO:0000256" key="5">
    <source>
        <dbReference type="ARBA" id="ARBA00022857"/>
    </source>
</evidence>
<protein>
    <recommendedName>
        <fullName evidence="10">Fatty acyl-CoA reductase</fullName>
        <ecNumber evidence="10">1.2.1.84</ecNumber>
    </recommendedName>
</protein>
<dbReference type="GO" id="GO:0080019">
    <property type="term" value="F:alcohol-forming very long-chain fatty acyl-CoA reductase activity"/>
    <property type="evidence" value="ECO:0007669"/>
    <property type="project" value="InterPro"/>
</dbReference>
<dbReference type="GO" id="GO:0016020">
    <property type="term" value="C:membrane"/>
    <property type="evidence" value="ECO:0007669"/>
    <property type="project" value="UniProtKB-SubCell"/>
</dbReference>
<dbReference type="AlphaFoldDB" id="A0AAN7UZA8"/>
<organism evidence="13 14">
    <name type="scientific">Pyrocoelia pectoralis</name>
    <dbReference type="NCBI Taxonomy" id="417401"/>
    <lineage>
        <taxon>Eukaryota</taxon>
        <taxon>Metazoa</taxon>
        <taxon>Ecdysozoa</taxon>
        <taxon>Arthropoda</taxon>
        <taxon>Hexapoda</taxon>
        <taxon>Insecta</taxon>
        <taxon>Pterygota</taxon>
        <taxon>Neoptera</taxon>
        <taxon>Endopterygota</taxon>
        <taxon>Coleoptera</taxon>
        <taxon>Polyphaga</taxon>
        <taxon>Elateriformia</taxon>
        <taxon>Elateroidea</taxon>
        <taxon>Lampyridae</taxon>
        <taxon>Lampyrinae</taxon>
        <taxon>Pyrocoelia</taxon>
    </lineage>
</organism>
<evidence type="ECO:0000256" key="7">
    <source>
        <dbReference type="ARBA" id="ARBA00023098"/>
    </source>
</evidence>
<evidence type="ECO:0000259" key="12">
    <source>
        <dbReference type="Pfam" id="PF07993"/>
    </source>
</evidence>